<keyword evidence="4" id="KW-1185">Reference proteome</keyword>
<feature type="compositionally biased region" description="Low complexity" evidence="1">
    <location>
        <begin position="41"/>
        <end position="51"/>
    </location>
</feature>
<gene>
    <name evidence="3" type="ORF">GCM10010170_056860</name>
</gene>
<feature type="compositionally biased region" description="Pro residues" evidence="1">
    <location>
        <begin position="1"/>
        <end position="12"/>
    </location>
</feature>
<comment type="caution">
    <text evidence="3">The sequence shown here is derived from an EMBL/GenBank/DDBJ whole genome shotgun (WGS) entry which is preliminary data.</text>
</comment>
<evidence type="ECO:0000256" key="1">
    <source>
        <dbReference type="SAM" id="MobiDB-lite"/>
    </source>
</evidence>
<feature type="compositionally biased region" description="Low complexity" evidence="1">
    <location>
        <begin position="13"/>
        <end position="34"/>
    </location>
</feature>
<feature type="compositionally biased region" description="Low complexity" evidence="1">
    <location>
        <begin position="191"/>
        <end position="217"/>
    </location>
</feature>
<accession>A0ABN3GUK2</accession>
<organism evidence="3 4">
    <name type="scientific">Dactylosporangium salmoneum</name>
    <dbReference type="NCBI Taxonomy" id="53361"/>
    <lineage>
        <taxon>Bacteria</taxon>
        <taxon>Bacillati</taxon>
        <taxon>Actinomycetota</taxon>
        <taxon>Actinomycetes</taxon>
        <taxon>Micromonosporales</taxon>
        <taxon>Micromonosporaceae</taxon>
        <taxon>Dactylosporangium</taxon>
    </lineage>
</organism>
<reference evidence="3 4" key="1">
    <citation type="journal article" date="2019" name="Int. J. Syst. Evol. Microbiol.">
        <title>The Global Catalogue of Microorganisms (GCM) 10K type strain sequencing project: providing services to taxonomists for standard genome sequencing and annotation.</title>
        <authorList>
            <consortium name="The Broad Institute Genomics Platform"/>
            <consortium name="The Broad Institute Genome Sequencing Center for Infectious Disease"/>
            <person name="Wu L."/>
            <person name="Ma J."/>
        </authorList>
    </citation>
    <scope>NUCLEOTIDE SEQUENCE [LARGE SCALE GENOMIC DNA]</scope>
    <source>
        <strain evidence="3 4">JCM 3272</strain>
    </source>
</reference>
<evidence type="ECO:0000313" key="4">
    <source>
        <dbReference type="Proteomes" id="UP001501444"/>
    </source>
</evidence>
<feature type="transmembrane region" description="Helical" evidence="2">
    <location>
        <begin position="158"/>
        <end position="182"/>
    </location>
</feature>
<dbReference type="RefSeq" id="WP_344615597.1">
    <property type="nucleotide sequence ID" value="NZ_BAAARV010000053.1"/>
</dbReference>
<feature type="compositionally biased region" description="Gly residues" evidence="1">
    <location>
        <begin position="52"/>
        <end position="86"/>
    </location>
</feature>
<feature type="region of interest" description="Disordered" evidence="1">
    <location>
        <begin position="1"/>
        <end position="133"/>
    </location>
</feature>
<dbReference type="EMBL" id="BAAARV010000053">
    <property type="protein sequence ID" value="GAA2361466.1"/>
    <property type="molecule type" value="Genomic_DNA"/>
</dbReference>
<name>A0ABN3GUK2_9ACTN</name>
<proteinExistence type="predicted"/>
<keyword evidence="2" id="KW-1133">Transmembrane helix</keyword>
<evidence type="ECO:0000313" key="3">
    <source>
        <dbReference type="EMBL" id="GAA2361466.1"/>
    </source>
</evidence>
<keyword evidence="2" id="KW-0472">Membrane</keyword>
<sequence>MSDPYAPQPPQDPYGQPSYGQQPSPYGQPPSYGQQPPPYGQPSYGNDPGYGAQPGYGGQPGYGAGNDPGYGAQPGYGNDPGYGAQPGYGQPSYGNDPGYGQQPAYGQPTSGVPGYGQPTSAVPASGGGYGQPGYGADPGYPAWGGAAPTPPPRKRTGLVLSLVFGALALVLCGGIGVAAWVYSSNDEKTPEATSSSTPTTGSSAKTPTGGAKTTAAAGPKVKLTAPATISTWKKQANQDQAQAMAKQLSAAGIDNPFAAQYQDSSKTSRVAIVWGGTGSIFSVGGPDKQLDSFFKSAFQSLNSTGSAPIDVQPGSLGGKAQCEKTDSSSGVTISICAWVGNDALLAFMFSQMEPDAAATQVKVMLPAIVTAA</sequence>
<feature type="region of interest" description="Disordered" evidence="1">
    <location>
        <begin position="186"/>
        <end position="217"/>
    </location>
</feature>
<keyword evidence="2" id="KW-0812">Transmembrane</keyword>
<evidence type="ECO:0000256" key="2">
    <source>
        <dbReference type="SAM" id="Phobius"/>
    </source>
</evidence>
<protein>
    <submittedName>
        <fullName evidence="3">Uncharacterized protein</fullName>
    </submittedName>
</protein>
<dbReference type="Proteomes" id="UP001501444">
    <property type="component" value="Unassembled WGS sequence"/>
</dbReference>